<protein>
    <submittedName>
        <fullName evidence="3">Response regulator receiver domain-containing protein</fullName>
    </submittedName>
</protein>
<dbReference type="Gene3D" id="1.25.40.10">
    <property type="entry name" value="Tetratricopeptide repeat domain"/>
    <property type="match status" value="2"/>
</dbReference>
<organism evidence="3 4">
    <name type="scientific">Marinobacterium mangrovicola</name>
    <dbReference type="NCBI Taxonomy" id="1476959"/>
    <lineage>
        <taxon>Bacteria</taxon>
        <taxon>Pseudomonadati</taxon>
        <taxon>Pseudomonadota</taxon>
        <taxon>Gammaproteobacteria</taxon>
        <taxon>Oceanospirillales</taxon>
        <taxon>Oceanospirillaceae</taxon>
        <taxon>Marinobacterium</taxon>
    </lineage>
</organism>
<dbReference type="GO" id="GO:0000160">
    <property type="term" value="P:phosphorelay signal transduction system"/>
    <property type="evidence" value="ECO:0007669"/>
    <property type="project" value="InterPro"/>
</dbReference>
<gene>
    <name evidence="3" type="ORF">CLV83_2250</name>
</gene>
<dbReference type="InterPro" id="IPR019734">
    <property type="entry name" value="TPR_rpt"/>
</dbReference>
<dbReference type="PROSITE" id="PS50110">
    <property type="entry name" value="RESPONSE_REGULATORY"/>
    <property type="match status" value="1"/>
</dbReference>
<sequence>MANLFSGKSSLILDKKFEDLQTLRSILGQIGVSEIQVASSVNMALSLLREQAVDIFFLNYELGRDEKNGLQLMFDLQAEGRRLYAACYILVIEPEKSELLLGSPENAPDIYISKPYDRVRLSQRIEKLMRLKETLFPIESLLDKRDWEGALQACVRHEERYPGLRIYLQRLRGIIYLQQNQAEEARKVFSSLLSGRDKPWIRIGLAMAACRSGWFAQARGQLDHVIAQQQICIEAFVWRARIYRLYGDLGEASNLLRRATVLQPTVALLRGDLANLAAMTNDTKLAVEAFRAAIKYSRYSAFQHPDFYFGLVRMLMKHMSASGSASGDAEEEAVRLLEQARRDFLDQPVIHFKSRLLASEIYRSVGDEEQANLSASEAMTIYRDLSADEQAMWLEQLVEGVEGSSVEGEAHAVRQSLNRNMAKLRWGRANLKGMMQFRHGELDEAYASFSEALQQQPGTPSIALNLVQTVLELCRRSGSDLSRELLAACDEALYSLQFAALTPKQQQRYLGLGRRLSEYVRQLEGE</sequence>
<dbReference type="SMART" id="SM00028">
    <property type="entry name" value="TPR"/>
    <property type="match status" value="4"/>
</dbReference>
<evidence type="ECO:0000313" key="4">
    <source>
        <dbReference type="Proteomes" id="UP000294546"/>
    </source>
</evidence>
<proteinExistence type="predicted"/>
<dbReference type="OrthoDB" id="7298659at2"/>
<evidence type="ECO:0000256" key="1">
    <source>
        <dbReference type="PROSITE-ProRule" id="PRU00169"/>
    </source>
</evidence>
<dbReference type="Gene3D" id="3.40.50.2300">
    <property type="match status" value="1"/>
</dbReference>
<dbReference type="InterPro" id="IPR011990">
    <property type="entry name" value="TPR-like_helical_dom_sf"/>
</dbReference>
<comment type="caution">
    <text evidence="1">Lacks conserved residue(s) required for the propagation of feature annotation.</text>
</comment>
<comment type="caution">
    <text evidence="3">The sequence shown here is derived from an EMBL/GenBank/DDBJ whole genome shotgun (WGS) entry which is preliminary data.</text>
</comment>
<dbReference type="SUPFAM" id="SSF52172">
    <property type="entry name" value="CheY-like"/>
    <property type="match status" value="1"/>
</dbReference>
<accession>A0A4R1GGG7</accession>
<dbReference type="Proteomes" id="UP000294546">
    <property type="component" value="Unassembled WGS sequence"/>
</dbReference>
<dbReference type="AlphaFoldDB" id="A0A4R1GGG7"/>
<dbReference type="RefSeq" id="WP_132291899.1">
    <property type="nucleotide sequence ID" value="NZ_SMFU01000008.1"/>
</dbReference>
<evidence type="ECO:0000259" key="2">
    <source>
        <dbReference type="PROSITE" id="PS50110"/>
    </source>
</evidence>
<dbReference type="EMBL" id="SMFU01000008">
    <property type="protein sequence ID" value="TCK07384.1"/>
    <property type="molecule type" value="Genomic_DNA"/>
</dbReference>
<dbReference type="SUPFAM" id="SSF48452">
    <property type="entry name" value="TPR-like"/>
    <property type="match status" value="1"/>
</dbReference>
<dbReference type="InterPro" id="IPR011006">
    <property type="entry name" value="CheY-like_superfamily"/>
</dbReference>
<dbReference type="InterPro" id="IPR001789">
    <property type="entry name" value="Sig_transdc_resp-reg_receiver"/>
</dbReference>
<feature type="domain" description="Response regulatory" evidence="2">
    <location>
        <begin position="9"/>
        <end position="129"/>
    </location>
</feature>
<name>A0A4R1GGG7_9GAMM</name>
<reference evidence="3 4" key="1">
    <citation type="submission" date="2019-03" db="EMBL/GenBank/DDBJ databases">
        <title>Genomic Encyclopedia of Archaeal and Bacterial Type Strains, Phase II (KMG-II): from individual species to whole genera.</title>
        <authorList>
            <person name="Goeker M."/>
        </authorList>
    </citation>
    <scope>NUCLEOTIDE SEQUENCE [LARGE SCALE GENOMIC DNA]</scope>
    <source>
        <strain evidence="3 4">DSM 27697</strain>
    </source>
</reference>
<keyword evidence="4" id="KW-1185">Reference proteome</keyword>
<evidence type="ECO:0000313" key="3">
    <source>
        <dbReference type="EMBL" id="TCK07384.1"/>
    </source>
</evidence>